<evidence type="ECO:0000256" key="2">
    <source>
        <dbReference type="ARBA" id="ARBA00022801"/>
    </source>
</evidence>
<protein>
    <submittedName>
        <fullName evidence="4">Hydantoinase/carbamoylase family amidase</fullName>
        <ecNumber evidence="4">3.5.-.-</ecNumber>
    </submittedName>
</protein>
<dbReference type="CDD" id="cd03884">
    <property type="entry name" value="M20_bAS"/>
    <property type="match status" value="1"/>
</dbReference>
<dbReference type="InterPro" id="IPR010158">
    <property type="entry name" value="Amidase_Cbmase"/>
</dbReference>
<dbReference type="PIRSF" id="PIRSF001235">
    <property type="entry name" value="Amidase_carbamoylase"/>
    <property type="match status" value="1"/>
</dbReference>
<dbReference type="InterPro" id="IPR002933">
    <property type="entry name" value="Peptidase_M20"/>
</dbReference>
<accession>A0A443KB07</accession>
<reference evidence="4 5" key="1">
    <citation type="submission" date="2019-01" db="EMBL/GenBank/DDBJ databases">
        <title>Sinorhodobacter populi sp. nov. isolated from the symptomatic bark tissue of Populus euramericana canker.</title>
        <authorList>
            <person name="Xu G."/>
        </authorList>
    </citation>
    <scope>NUCLEOTIDE SEQUENCE [LARGE SCALE GENOMIC DNA]</scope>
    <source>
        <strain evidence="4 5">07D10-4-3</strain>
    </source>
</reference>
<reference evidence="4 5" key="2">
    <citation type="submission" date="2019-01" db="EMBL/GenBank/DDBJ databases">
        <authorList>
            <person name="Li Y."/>
        </authorList>
    </citation>
    <scope>NUCLEOTIDE SEQUENCE [LARGE SCALE GENOMIC DNA]</scope>
    <source>
        <strain evidence="4 5">07D10-4-3</strain>
    </source>
</reference>
<dbReference type="SUPFAM" id="SSF53187">
    <property type="entry name" value="Zn-dependent exopeptidases"/>
    <property type="match status" value="1"/>
</dbReference>
<dbReference type="GO" id="GO:0046872">
    <property type="term" value="F:metal ion binding"/>
    <property type="evidence" value="ECO:0007669"/>
    <property type="project" value="UniProtKB-KW"/>
</dbReference>
<organism evidence="4 5">
    <name type="scientific">Paenirhodobacter populi</name>
    <dbReference type="NCBI Taxonomy" id="2306993"/>
    <lineage>
        <taxon>Bacteria</taxon>
        <taxon>Pseudomonadati</taxon>
        <taxon>Pseudomonadota</taxon>
        <taxon>Alphaproteobacteria</taxon>
        <taxon>Rhodobacterales</taxon>
        <taxon>Rhodobacter group</taxon>
        <taxon>Paenirhodobacter</taxon>
    </lineage>
</organism>
<evidence type="ECO:0000313" key="4">
    <source>
        <dbReference type="EMBL" id="RWR29886.1"/>
    </source>
</evidence>
<dbReference type="NCBIfam" id="TIGR01879">
    <property type="entry name" value="hydantase"/>
    <property type="match status" value="1"/>
</dbReference>
<keyword evidence="3" id="KW-0479">Metal-binding</keyword>
<proteinExistence type="inferred from homology"/>
<name>A0A443KB07_9RHOB</name>
<dbReference type="Proteomes" id="UP000284451">
    <property type="component" value="Unassembled WGS sequence"/>
</dbReference>
<comment type="similarity">
    <text evidence="1">Belongs to the peptidase M20 family.</text>
</comment>
<dbReference type="PANTHER" id="PTHR32494:SF5">
    <property type="entry name" value="ALLANTOATE AMIDOHYDROLASE"/>
    <property type="match status" value="1"/>
</dbReference>
<feature type="binding site" evidence="3">
    <location>
        <position position="85"/>
    </location>
    <ligand>
        <name>Zn(2+)</name>
        <dbReference type="ChEBI" id="CHEBI:29105"/>
        <label>1</label>
    </ligand>
</feature>
<dbReference type="PANTHER" id="PTHR32494">
    <property type="entry name" value="ALLANTOATE DEIMINASE-RELATED"/>
    <property type="match status" value="1"/>
</dbReference>
<dbReference type="EMBL" id="SAUY01000018">
    <property type="protein sequence ID" value="RWR29886.1"/>
    <property type="molecule type" value="Genomic_DNA"/>
</dbReference>
<gene>
    <name evidence="4" type="ORF">D2T29_13985</name>
</gene>
<dbReference type="RefSeq" id="WP_128232949.1">
    <property type="nucleotide sequence ID" value="NZ_SAUY01000018.1"/>
</dbReference>
<feature type="binding site" evidence="3">
    <location>
        <position position="96"/>
    </location>
    <ligand>
        <name>Zn(2+)</name>
        <dbReference type="ChEBI" id="CHEBI:29105"/>
        <label>1</label>
    </ligand>
</feature>
<sequence length="424" mass="44031">MPVPAPDISASRLWSRLMVMAGIGTIAGGGVNRQALSAEDRAAMAQLIGWGRARGLVPAFDVAGNLFLRLEGRDPAALPVLIGSHLDSQPTGGRFDGCYGVLAAFEAIETLLDAGLVPQAPLVLVAWMNEEGSRFAPGMMGSEVFAGRRALAEIEAVTDAGEITVGAALADLRAAFPEVPVIAAGFPLAAYLEAHIEQADLLERAGREIGIVTGIQGKKTWDVTLSGTEAHAGTEPMARRHDAVQAFARVALAMQGAALAAGEAIRFTIGRVIVRPNAPSVVPAEVVFRIDLRHPDNTVLDATAAALEAAGRAGAAPCRIAFRPMVDAPANDFDPGLRAAIAASAARRGFGAMDVLSAAGHDARHLAAVSRAAMIFVPCRGGVSHHPDEWLEPDHAAKGAQVLCDVAAGLCNAEQPDGKENDDE</sequence>
<evidence type="ECO:0000313" key="5">
    <source>
        <dbReference type="Proteomes" id="UP000284451"/>
    </source>
</evidence>
<evidence type="ECO:0000256" key="3">
    <source>
        <dbReference type="PIRSR" id="PIRSR001235-1"/>
    </source>
</evidence>
<dbReference type="SUPFAM" id="SSF55031">
    <property type="entry name" value="Bacterial exopeptidase dimerisation domain"/>
    <property type="match status" value="1"/>
</dbReference>
<dbReference type="InterPro" id="IPR036264">
    <property type="entry name" value="Bact_exopeptidase_dim_dom"/>
</dbReference>
<evidence type="ECO:0000256" key="1">
    <source>
        <dbReference type="ARBA" id="ARBA00006153"/>
    </source>
</evidence>
<feature type="binding site" evidence="3">
    <location>
        <position position="385"/>
    </location>
    <ligand>
        <name>Zn(2+)</name>
        <dbReference type="ChEBI" id="CHEBI:29105"/>
        <label>2</label>
    </ligand>
</feature>
<comment type="caution">
    <text evidence="4">The sequence shown here is derived from an EMBL/GenBank/DDBJ whole genome shotgun (WGS) entry which is preliminary data.</text>
</comment>
<dbReference type="Gene3D" id="3.40.630.10">
    <property type="entry name" value="Zn peptidases"/>
    <property type="match status" value="1"/>
</dbReference>
<feature type="binding site" evidence="3">
    <location>
        <position position="195"/>
    </location>
    <ligand>
        <name>Zn(2+)</name>
        <dbReference type="ChEBI" id="CHEBI:29105"/>
        <label>1</label>
    </ligand>
</feature>
<dbReference type="Gene3D" id="3.30.70.360">
    <property type="match status" value="1"/>
</dbReference>
<comment type="cofactor">
    <cofactor evidence="3">
        <name>Zn(2+)</name>
        <dbReference type="ChEBI" id="CHEBI:29105"/>
    </cofactor>
    <text evidence="3">Binds 2 Zn(2+) ions per subunit.</text>
</comment>
<feature type="binding site" evidence="3">
    <location>
        <position position="96"/>
    </location>
    <ligand>
        <name>Zn(2+)</name>
        <dbReference type="ChEBI" id="CHEBI:29105"/>
        <label>2</label>
    </ligand>
</feature>
<dbReference type="Pfam" id="PF01546">
    <property type="entry name" value="Peptidase_M20"/>
    <property type="match status" value="1"/>
</dbReference>
<keyword evidence="2 4" id="KW-0378">Hydrolase</keyword>
<dbReference type="GO" id="GO:0016813">
    <property type="term" value="F:hydrolase activity, acting on carbon-nitrogen (but not peptide) bonds, in linear amidines"/>
    <property type="evidence" value="ECO:0007669"/>
    <property type="project" value="InterPro"/>
</dbReference>
<feature type="binding site" evidence="3">
    <location>
        <position position="131"/>
    </location>
    <ligand>
        <name>Zn(2+)</name>
        <dbReference type="ChEBI" id="CHEBI:29105"/>
        <label>2</label>
    </ligand>
</feature>
<keyword evidence="3" id="KW-0862">Zinc</keyword>
<dbReference type="EC" id="3.5.-.-" evidence="4"/>
<dbReference type="AlphaFoldDB" id="A0A443KB07"/>